<dbReference type="PANTHER" id="PTHR37536">
    <property type="entry name" value="PUTATIVE (AFU_ORTHOLOGUE AFUA_3G02970)-RELATED"/>
    <property type="match status" value="1"/>
</dbReference>
<gene>
    <name evidence="2" type="ORF">M378DRAFT_160347</name>
</gene>
<name>A0A0C2XBU1_AMAMK</name>
<accession>A0A0C2XBU1</accession>
<dbReference type="Pfam" id="PF01828">
    <property type="entry name" value="Peptidase_A4"/>
    <property type="match status" value="2"/>
</dbReference>
<reference evidence="2 3" key="1">
    <citation type="submission" date="2014-04" db="EMBL/GenBank/DDBJ databases">
        <title>Evolutionary Origins and Diversification of the Mycorrhizal Mutualists.</title>
        <authorList>
            <consortium name="DOE Joint Genome Institute"/>
            <consortium name="Mycorrhizal Genomics Consortium"/>
            <person name="Kohler A."/>
            <person name="Kuo A."/>
            <person name="Nagy L.G."/>
            <person name="Floudas D."/>
            <person name="Copeland A."/>
            <person name="Barry K.W."/>
            <person name="Cichocki N."/>
            <person name="Veneault-Fourrey C."/>
            <person name="LaButti K."/>
            <person name="Lindquist E.A."/>
            <person name="Lipzen A."/>
            <person name="Lundell T."/>
            <person name="Morin E."/>
            <person name="Murat C."/>
            <person name="Riley R."/>
            <person name="Ohm R."/>
            <person name="Sun H."/>
            <person name="Tunlid A."/>
            <person name="Henrissat B."/>
            <person name="Grigoriev I.V."/>
            <person name="Hibbett D.S."/>
            <person name="Martin F."/>
        </authorList>
    </citation>
    <scope>NUCLEOTIDE SEQUENCE [LARGE SCALE GENOMIC DNA]</scope>
    <source>
        <strain evidence="2 3">Koide BX008</strain>
    </source>
</reference>
<dbReference type="HOGENOM" id="CLU_1266592_0_0_1"/>
<dbReference type="SUPFAM" id="SSF49899">
    <property type="entry name" value="Concanavalin A-like lectins/glucanases"/>
    <property type="match status" value="1"/>
</dbReference>
<keyword evidence="1" id="KW-0732">Signal</keyword>
<dbReference type="InterPro" id="IPR038656">
    <property type="entry name" value="Peptidase_G1_sf"/>
</dbReference>
<keyword evidence="3" id="KW-1185">Reference proteome</keyword>
<dbReference type="Gene3D" id="2.60.120.700">
    <property type="entry name" value="Peptidase G1"/>
    <property type="match status" value="1"/>
</dbReference>
<evidence type="ECO:0000313" key="3">
    <source>
        <dbReference type="Proteomes" id="UP000054549"/>
    </source>
</evidence>
<dbReference type="PANTHER" id="PTHR37536:SF1">
    <property type="entry name" value="ASPERGILLOPEPSIN, PUTAITVE (AFU_ORTHOLOGUE AFUA_7G01200)"/>
    <property type="match status" value="1"/>
</dbReference>
<sequence length="218" mass="23368">MLIFTPFSNLIFTFVAVMIAGHDLASAHPHPLSGHRTDFPHRNSSIIDSPPLRRNTCTGTWAGAVWENKPAGVAWTGISAYLLAPKAVSMEVSGFVWVGIDGTVCNNKPSFQVGIQAYPANDGSTQYYAVAQWGQQQSYQFDNFPIDAEPFLFATAEWVVQTFAQDGISSVFGQVDFYNAQATQYDGTTVNGAGADMYDAGGAASVSADVYGAITVAF</sequence>
<dbReference type="InParanoid" id="A0A0C2XBU1"/>
<evidence type="ECO:0000313" key="2">
    <source>
        <dbReference type="EMBL" id="KIL66836.1"/>
    </source>
</evidence>
<dbReference type="InterPro" id="IPR000250">
    <property type="entry name" value="Peptidase_G1"/>
</dbReference>
<dbReference type="GO" id="GO:0070007">
    <property type="term" value="F:glutamic-type endopeptidase activity"/>
    <property type="evidence" value="ECO:0007669"/>
    <property type="project" value="InterPro"/>
</dbReference>
<protein>
    <submittedName>
        <fullName evidence="2">Uncharacterized protein</fullName>
    </submittedName>
</protein>
<feature type="signal peptide" evidence="1">
    <location>
        <begin position="1"/>
        <end position="27"/>
    </location>
</feature>
<dbReference type="GO" id="GO:0006508">
    <property type="term" value="P:proteolysis"/>
    <property type="evidence" value="ECO:0007669"/>
    <property type="project" value="InterPro"/>
</dbReference>
<organism evidence="2 3">
    <name type="scientific">Amanita muscaria (strain Koide BX008)</name>
    <dbReference type="NCBI Taxonomy" id="946122"/>
    <lineage>
        <taxon>Eukaryota</taxon>
        <taxon>Fungi</taxon>
        <taxon>Dikarya</taxon>
        <taxon>Basidiomycota</taxon>
        <taxon>Agaricomycotina</taxon>
        <taxon>Agaricomycetes</taxon>
        <taxon>Agaricomycetidae</taxon>
        <taxon>Agaricales</taxon>
        <taxon>Pluteineae</taxon>
        <taxon>Amanitaceae</taxon>
        <taxon>Amanita</taxon>
    </lineage>
</organism>
<proteinExistence type="predicted"/>
<dbReference type="InterPro" id="IPR013320">
    <property type="entry name" value="ConA-like_dom_sf"/>
</dbReference>
<feature type="chain" id="PRO_5002174127" evidence="1">
    <location>
        <begin position="28"/>
        <end position="218"/>
    </location>
</feature>
<dbReference type="AlphaFoldDB" id="A0A0C2XBU1"/>
<dbReference type="EMBL" id="KN818234">
    <property type="protein sequence ID" value="KIL66836.1"/>
    <property type="molecule type" value="Genomic_DNA"/>
</dbReference>
<dbReference type="Proteomes" id="UP000054549">
    <property type="component" value="Unassembled WGS sequence"/>
</dbReference>
<evidence type="ECO:0000256" key="1">
    <source>
        <dbReference type="SAM" id="SignalP"/>
    </source>
</evidence>